<evidence type="ECO:0000256" key="8">
    <source>
        <dbReference type="ARBA" id="ARBA00023098"/>
    </source>
</evidence>
<keyword evidence="8" id="KW-0443">Lipid metabolism</keyword>
<dbReference type="EMBL" id="JABBNU010000008">
    <property type="protein sequence ID" value="NMM49337.1"/>
    <property type="molecule type" value="Genomic_DNA"/>
</dbReference>
<dbReference type="NCBIfam" id="TIGR00215">
    <property type="entry name" value="lpxB"/>
    <property type="match status" value="1"/>
</dbReference>
<sequence length="371" mass="42016">MKYFLIAGERSGDMHAGNLIKALSSIDSSSEFIGWGGDYMRNAGMKVLTHYQSISFMGFWEVIQNYGTIRKAIKKCKEDISREKPDAIILVDFAGFNLRMASHAKENNIPVHYYISPKIWAWNTKRAYKIKKLVDYMYCILPFEVNFYKQFDYQTDYVGNPLFDQIRSFNPKDNFAKEIIGDNSKKIIALLPGSRYQEVSSMLKEMLQVIPEFPDCHFVVAAVDNLPKELYSTVNDFSNVTLLSDQTYDLLKTADAALVTSGTATLETALFNVPHLICYKAGKISYMIAKRLIKVDFIGLPNLIAGREVVPELIQDDMTSEQMISGLKAILYSGKGEEMKKGFSEIKEILGNKKASQETGKLIFSRLNLRG</sequence>
<evidence type="ECO:0000313" key="12">
    <source>
        <dbReference type="Proteomes" id="UP000559010"/>
    </source>
</evidence>
<proteinExistence type="predicted"/>
<dbReference type="GO" id="GO:0016020">
    <property type="term" value="C:membrane"/>
    <property type="evidence" value="ECO:0007669"/>
    <property type="project" value="GOC"/>
</dbReference>
<dbReference type="GO" id="GO:0008915">
    <property type="term" value="F:lipid-A-disaccharide synthase activity"/>
    <property type="evidence" value="ECO:0007669"/>
    <property type="project" value="UniProtKB-UniRule"/>
</dbReference>
<evidence type="ECO:0000256" key="4">
    <source>
        <dbReference type="ARBA" id="ARBA00022516"/>
    </source>
</evidence>
<evidence type="ECO:0000256" key="9">
    <source>
        <dbReference type="ARBA" id="ARBA00048975"/>
    </source>
</evidence>
<comment type="catalytic activity">
    <reaction evidence="9">
        <text>a lipid X + a UDP-2-N,3-O-bis[(3R)-3-hydroxyacyl]-alpha-D-glucosamine = a lipid A disaccharide + UDP + H(+)</text>
        <dbReference type="Rhea" id="RHEA:67828"/>
        <dbReference type="ChEBI" id="CHEBI:15378"/>
        <dbReference type="ChEBI" id="CHEBI:58223"/>
        <dbReference type="ChEBI" id="CHEBI:137748"/>
        <dbReference type="ChEBI" id="CHEBI:176338"/>
        <dbReference type="ChEBI" id="CHEBI:176343"/>
        <dbReference type="EC" id="2.4.1.182"/>
    </reaction>
</comment>
<gene>
    <name evidence="11" type="primary">lpxB</name>
    <name evidence="11" type="ORF">HH304_13080</name>
</gene>
<evidence type="ECO:0000256" key="10">
    <source>
        <dbReference type="NCBIfam" id="TIGR00215"/>
    </source>
</evidence>
<dbReference type="SUPFAM" id="SSF53756">
    <property type="entry name" value="UDP-Glycosyltransferase/glycogen phosphorylase"/>
    <property type="match status" value="1"/>
</dbReference>
<comment type="caution">
    <text evidence="11">The sequence shown here is derived from an EMBL/GenBank/DDBJ whole genome shotgun (WGS) entry which is preliminary data.</text>
</comment>
<dbReference type="EC" id="2.4.1.182" evidence="2 10"/>
<accession>A0A848IYI1</accession>
<evidence type="ECO:0000256" key="7">
    <source>
        <dbReference type="ARBA" id="ARBA00022679"/>
    </source>
</evidence>
<dbReference type="GO" id="GO:0005543">
    <property type="term" value="F:phospholipid binding"/>
    <property type="evidence" value="ECO:0007669"/>
    <property type="project" value="TreeGrafter"/>
</dbReference>
<dbReference type="RefSeq" id="WP_169682379.1">
    <property type="nucleotide sequence ID" value="NZ_JABBNU010000008.1"/>
</dbReference>
<keyword evidence="6 11" id="KW-0328">Glycosyltransferase</keyword>
<evidence type="ECO:0000256" key="1">
    <source>
        <dbReference type="ARBA" id="ARBA00002056"/>
    </source>
</evidence>
<keyword evidence="4" id="KW-0444">Lipid biosynthesis</keyword>
<dbReference type="Pfam" id="PF02684">
    <property type="entry name" value="LpxB"/>
    <property type="match status" value="1"/>
</dbReference>
<dbReference type="PANTHER" id="PTHR30372:SF4">
    <property type="entry name" value="LIPID-A-DISACCHARIDE SYNTHASE, MITOCHONDRIAL-RELATED"/>
    <property type="match status" value="1"/>
</dbReference>
<protein>
    <recommendedName>
        <fullName evidence="3 10">Lipid-A-disaccharide synthase</fullName>
        <ecNumber evidence="2 10">2.4.1.182</ecNumber>
    </recommendedName>
</protein>
<keyword evidence="7 11" id="KW-0808">Transferase</keyword>
<keyword evidence="12" id="KW-1185">Reference proteome</keyword>
<evidence type="ECO:0000313" key="11">
    <source>
        <dbReference type="EMBL" id="NMM49337.1"/>
    </source>
</evidence>
<dbReference type="InterPro" id="IPR003835">
    <property type="entry name" value="Glyco_trans_19"/>
</dbReference>
<dbReference type="PANTHER" id="PTHR30372">
    <property type="entry name" value="LIPID-A-DISACCHARIDE SYNTHASE"/>
    <property type="match status" value="1"/>
</dbReference>
<reference evidence="11 12" key="1">
    <citation type="submission" date="2020-04" db="EMBL/GenBank/DDBJ databases">
        <title>Flammeovirgaceae bacterium KN852 isolated from deep sea.</title>
        <authorList>
            <person name="Zhang D.-C."/>
        </authorList>
    </citation>
    <scope>NUCLEOTIDE SEQUENCE [LARGE SCALE GENOMIC DNA]</scope>
    <source>
        <strain evidence="11 12">KN852</strain>
    </source>
</reference>
<organism evidence="11 12">
    <name type="scientific">Marinigracilibium pacificum</name>
    <dbReference type="NCBI Taxonomy" id="2729599"/>
    <lineage>
        <taxon>Bacteria</taxon>
        <taxon>Pseudomonadati</taxon>
        <taxon>Bacteroidota</taxon>
        <taxon>Cytophagia</taxon>
        <taxon>Cytophagales</taxon>
        <taxon>Flammeovirgaceae</taxon>
        <taxon>Marinigracilibium</taxon>
    </lineage>
</organism>
<evidence type="ECO:0000256" key="6">
    <source>
        <dbReference type="ARBA" id="ARBA00022676"/>
    </source>
</evidence>
<evidence type="ECO:0000256" key="2">
    <source>
        <dbReference type="ARBA" id="ARBA00012687"/>
    </source>
</evidence>
<name>A0A848IYI1_9BACT</name>
<dbReference type="Proteomes" id="UP000559010">
    <property type="component" value="Unassembled WGS sequence"/>
</dbReference>
<dbReference type="GO" id="GO:0009245">
    <property type="term" value="P:lipid A biosynthetic process"/>
    <property type="evidence" value="ECO:0007669"/>
    <property type="project" value="UniProtKB-UniRule"/>
</dbReference>
<dbReference type="AlphaFoldDB" id="A0A848IYI1"/>
<evidence type="ECO:0000256" key="3">
    <source>
        <dbReference type="ARBA" id="ARBA00020902"/>
    </source>
</evidence>
<keyword evidence="5" id="KW-0441">Lipid A biosynthesis</keyword>
<comment type="function">
    <text evidence="1">Condensation of UDP-2,3-diacylglucosamine and 2,3-diacylglucosamine-1-phosphate to form lipid A disaccharide, a precursor of lipid A, a phosphorylated glycolipid that anchors the lipopolysaccharide to the outer membrane of the cell.</text>
</comment>
<evidence type="ECO:0000256" key="5">
    <source>
        <dbReference type="ARBA" id="ARBA00022556"/>
    </source>
</evidence>